<gene>
    <name evidence="1" type="ORF">GOOTI_031_00180</name>
</gene>
<sequence>MLFIRIADPGLNRDTDGTWTMTVSGMYPDAPRITLAHLSILAARGRSTLFDAVLAPDGADFFGGYYAAGDRLDPVELRVVE</sequence>
<dbReference type="Proteomes" id="UP000005038">
    <property type="component" value="Unassembled WGS sequence"/>
</dbReference>
<name>H5THB2_GORO1</name>
<dbReference type="AlphaFoldDB" id="H5THB2"/>
<proteinExistence type="predicted"/>
<organism evidence="1 2">
    <name type="scientific">Gordonia otitidis (strain DSM 44809 / CCUG 52243 / JCM 12355 / NBRC 100426 / IFM 10032)</name>
    <dbReference type="NCBI Taxonomy" id="1108044"/>
    <lineage>
        <taxon>Bacteria</taxon>
        <taxon>Bacillati</taxon>
        <taxon>Actinomycetota</taxon>
        <taxon>Actinomycetes</taxon>
        <taxon>Mycobacteriales</taxon>
        <taxon>Gordoniaceae</taxon>
        <taxon>Gordonia</taxon>
    </lineage>
</organism>
<dbReference type="EMBL" id="BAFB01000031">
    <property type="protein sequence ID" value="GAB32870.1"/>
    <property type="molecule type" value="Genomic_DNA"/>
</dbReference>
<comment type="caution">
    <text evidence="1">The sequence shown here is derived from an EMBL/GenBank/DDBJ whole genome shotgun (WGS) entry which is preliminary data.</text>
</comment>
<evidence type="ECO:0000313" key="2">
    <source>
        <dbReference type="Proteomes" id="UP000005038"/>
    </source>
</evidence>
<protein>
    <submittedName>
        <fullName evidence="1">Uncharacterized protein</fullName>
    </submittedName>
</protein>
<keyword evidence="2" id="KW-1185">Reference proteome</keyword>
<evidence type="ECO:0000313" key="1">
    <source>
        <dbReference type="EMBL" id="GAB32870.1"/>
    </source>
</evidence>
<reference evidence="1" key="1">
    <citation type="submission" date="2012-02" db="EMBL/GenBank/DDBJ databases">
        <title>Whole genome shotgun sequence of Gordonia otitidis NBRC 100426.</title>
        <authorList>
            <person name="Yoshida I."/>
            <person name="Hosoyama A."/>
            <person name="Tsuchikane K."/>
            <person name="Katsumata H."/>
            <person name="Yamazaki S."/>
            <person name="Fujita N."/>
        </authorList>
    </citation>
    <scope>NUCLEOTIDE SEQUENCE [LARGE SCALE GENOMIC DNA]</scope>
    <source>
        <strain evidence="1">NBRC 100426</strain>
    </source>
</reference>
<accession>H5THB2</accession>